<keyword evidence="2" id="KW-1185">Reference proteome</keyword>
<dbReference type="RefSeq" id="WP_407031443.1">
    <property type="nucleotide sequence ID" value="NZ_JAQGEF010000010.1"/>
</dbReference>
<reference evidence="1 2" key="1">
    <citation type="submission" date="2022-12" db="EMBL/GenBank/DDBJ databases">
        <title>Chitinophagaceae gen. sp. nov., a new member of the family Chitinophagaceae, isolated from soil in a chemical factory.</title>
        <authorList>
            <person name="Ke Z."/>
        </authorList>
    </citation>
    <scope>NUCLEOTIDE SEQUENCE [LARGE SCALE GENOMIC DNA]</scope>
    <source>
        <strain evidence="1 2">LY-5</strain>
    </source>
</reference>
<proteinExistence type="predicted"/>
<dbReference type="EMBL" id="JAQGEF010000010">
    <property type="protein sequence ID" value="MDA3615119.1"/>
    <property type="molecule type" value="Genomic_DNA"/>
</dbReference>
<accession>A0ABT4UKI8</accession>
<comment type="caution">
    <text evidence="1">The sequence shown here is derived from an EMBL/GenBank/DDBJ whole genome shotgun (WGS) entry which is preliminary data.</text>
</comment>
<dbReference type="Proteomes" id="UP001210231">
    <property type="component" value="Unassembled WGS sequence"/>
</dbReference>
<organism evidence="1 2">
    <name type="scientific">Polluticaenibacter yanchengensis</name>
    <dbReference type="NCBI Taxonomy" id="3014562"/>
    <lineage>
        <taxon>Bacteria</taxon>
        <taxon>Pseudomonadati</taxon>
        <taxon>Bacteroidota</taxon>
        <taxon>Chitinophagia</taxon>
        <taxon>Chitinophagales</taxon>
        <taxon>Chitinophagaceae</taxon>
        <taxon>Polluticaenibacter</taxon>
    </lineage>
</organism>
<name>A0ABT4UKI8_9BACT</name>
<evidence type="ECO:0000313" key="1">
    <source>
        <dbReference type="EMBL" id="MDA3615119.1"/>
    </source>
</evidence>
<evidence type="ECO:0000313" key="2">
    <source>
        <dbReference type="Proteomes" id="UP001210231"/>
    </source>
</evidence>
<protein>
    <recommendedName>
        <fullName evidence="3">Secreted protein</fullName>
    </recommendedName>
</protein>
<sequence length="78" mass="9181">MQLFFFFFYGLSARDSFSAFVRAIPGSLTLGAKHRLLRQPPCISRSQASLVFLPGEWMVYFNKDEKKSFIDEEKDFYR</sequence>
<evidence type="ECO:0008006" key="3">
    <source>
        <dbReference type="Google" id="ProtNLM"/>
    </source>
</evidence>
<gene>
    <name evidence="1" type="ORF">O3P16_09895</name>
</gene>